<evidence type="ECO:0000256" key="2">
    <source>
        <dbReference type="ARBA" id="ARBA00022553"/>
    </source>
</evidence>
<dbReference type="GO" id="GO:0005886">
    <property type="term" value="C:plasma membrane"/>
    <property type="evidence" value="ECO:0007669"/>
    <property type="project" value="InterPro"/>
</dbReference>
<evidence type="ECO:0000313" key="6">
    <source>
        <dbReference type="EMBL" id="DBA23683.1"/>
    </source>
</evidence>
<proteinExistence type="predicted"/>
<dbReference type="AlphaFoldDB" id="A0AAV3AA14"/>
<keyword evidence="2" id="KW-0597">Phosphoprotein</keyword>
<evidence type="ECO:0000256" key="4">
    <source>
        <dbReference type="SAM" id="MobiDB-lite"/>
    </source>
</evidence>
<dbReference type="PROSITE" id="PS50002">
    <property type="entry name" value="SH3"/>
    <property type="match status" value="1"/>
</dbReference>
<feature type="compositionally biased region" description="Acidic residues" evidence="4">
    <location>
        <begin position="544"/>
        <end position="554"/>
    </location>
</feature>
<feature type="domain" description="SH3" evidence="5">
    <location>
        <begin position="465"/>
        <end position="525"/>
    </location>
</feature>
<comment type="caution">
    <text evidence="6">The sequence shown here is derived from an EMBL/GenBank/DDBJ whole genome shotgun (WGS) entry which is preliminary data.</text>
</comment>
<organism evidence="6 7">
    <name type="scientific">Pyxicephalus adspersus</name>
    <name type="common">African bullfrog</name>
    <dbReference type="NCBI Taxonomy" id="30357"/>
    <lineage>
        <taxon>Eukaryota</taxon>
        <taxon>Metazoa</taxon>
        <taxon>Chordata</taxon>
        <taxon>Craniata</taxon>
        <taxon>Vertebrata</taxon>
        <taxon>Euteleostomi</taxon>
        <taxon>Amphibia</taxon>
        <taxon>Batrachia</taxon>
        <taxon>Anura</taxon>
        <taxon>Neobatrachia</taxon>
        <taxon>Ranoidea</taxon>
        <taxon>Pyxicephalidae</taxon>
        <taxon>Pyxicephalinae</taxon>
        <taxon>Pyxicephalus</taxon>
    </lineage>
</organism>
<dbReference type="InterPro" id="IPR036028">
    <property type="entry name" value="SH3-like_dom_sf"/>
</dbReference>
<feature type="compositionally biased region" description="Pro residues" evidence="4">
    <location>
        <begin position="312"/>
        <end position="321"/>
    </location>
</feature>
<evidence type="ECO:0000313" key="7">
    <source>
        <dbReference type="Proteomes" id="UP001181693"/>
    </source>
</evidence>
<dbReference type="InterPro" id="IPR001452">
    <property type="entry name" value="SH3_domain"/>
</dbReference>
<feature type="compositionally biased region" description="Basic and acidic residues" evidence="4">
    <location>
        <begin position="134"/>
        <end position="143"/>
    </location>
</feature>
<feature type="region of interest" description="Disordered" evidence="4">
    <location>
        <begin position="538"/>
        <end position="568"/>
    </location>
</feature>
<dbReference type="GO" id="GO:0007229">
    <property type="term" value="P:integrin-mediated signaling pathway"/>
    <property type="evidence" value="ECO:0007669"/>
    <property type="project" value="InterPro"/>
</dbReference>
<reference evidence="6" key="1">
    <citation type="thesis" date="2020" institute="ProQuest LLC" country="789 East Eisenhower Parkway, Ann Arbor, MI, USA">
        <title>Comparative Genomics and Chromosome Evolution.</title>
        <authorList>
            <person name="Mudd A.B."/>
        </authorList>
    </citation>
    <scope>NUCLEOTIDE SEQUENCE</scope>
    <source>
        <strain evidence="6">1538</strain>
        <tissue evidence="6">Blood</tissue>
    </source>
</reference>
<dbReference type="InterPro" id="IPR029294">
    <property type="entry name" value="hSH3"/>
</dbReference>
<sequence>MEETENSSGPPALKSFQERRKGFESTSNTPPGLTPKKPAVPKPVLAPKANEVKPPFVKPTAGINRTPISSNTNSQAKEDRNTFPKPSAFKSPSQQTEEPKVPFLKPVAGKPFGNANNSPQDVKVGGFKSTFPPETKRIEDKPALPKPSQLKPLNLPPENEAKPPFQKKPQFGAKPPVNLGGSHIENSFNKHNLVTKTFSGPQDNKPKIQVKESTEENMSASPQHLHGAPSRPTGIKQIQSPFLNKNTDEPKESVKPSFTPKDFQMKTNQNGNSSSPFGLKHSGTLFTQDNLRETKDPNEPNRKPLPSLAKLGPPPQKPARPPNVDIERYRAGKGIGGKVPVSEQKSSALSSALPPPPPPIKTPTGPSPVPTLPPRNIRLPEPIVPDDDNYDDIEGMQALYSCYVPEESEESDQELYEGLDEPRKEQEKNEKKRKKELEQAKKEQREREKKEQEIRKKFKLTDKIEVIHQVKACVDHKGGKNELSFKNGDEIEILRVTDNPEGKWLGRMNGNYGYIKTTMVNVDYDSLRRRKTETLLTPIKPDPDQEIYDDVGEDEASHNDDDIYDGVDDDIPDNDVYDDVETDFPPPPPLESTLSNRKKSLDYKTLKKLEKEEKEFRKKFKFTGDIRVLTRVQVVLNLSTKKWGSKDLPLKVGETLDIIQHTSNSTFLCRNSEGKSLKSFNKSGSNCKEVAGSCHYLWLNSRGQQSNSKVSFLPKKTQHLAIPCIVYHYCLHLSSGVATNLGFLNGA</sequence>
<dbReference type="SUPFAM" id="SSF50044">
    <property type="entry name" value="SH3-domain"/>
    <property type="match status" value="2"/>
</dbReference>
<feature type="compositionally biased region" description="Polar residues" evidence="4">
    <location>
        <begin position="66"/>
        <end position="75"/>
    </location>
</feature>
<dbReference type="PANTHER" id="PTHR16830:SF13">
    <property type="entry name" value="FYN-BINDING PROTEIN 1"/>
    <property type="match status" value="1"/>
</dbReference>
<dbReference type="Proteomes" id="UP001181693">
    <property type="component" value="Unassembled WGS sequence"/>
</dbReference>
<gene>
    <name evidence="6" type="ORF">GDO54_014574</name>
</gene>
<dbReference type="Pfam" id="PF07653">
    <property type="entry name" value="SH3_2"/>
    <property type="match status" value="1"/>
</dbReference>
<evidence type="ECO:0000259" key="5">
    <source>
        <dbReference type="PROSITE" id="PS50002"/>
    </source>
</evidence>
<feature type="compositionally biased region" description="Polar residues" evidence="4">
    <location>
        <begin position="184"/>
        <end position="202"/>
    </location>
</feature>
<keyword evidence="1 3" id="KW-0728">SH3 domain</keyword>
<dbReference type="PANTHER" id="PTHR16830">
    <property type="entry name" value="SH2 CONTAINING ADAPTOR PRAM-1 RELATED"/>
    <property type="match status" value="1"/>
</dbReference>
<protein>
    <recommendedName>
        <fullName evidence="5">SH3 domain-containing protein</fullName>
    </recommendedName>
</protein>
<dbReference type="Pfam" id="PF14603">
    <property type="entry name" value="hSH3"/>
    <property type="match status" value="1"/>
</dbReference>
<keyword evidence="7" id="KW-1185">Reference proteome</keyword>
<feature type="compositionally biased region" description="Polar residues" evidence="4">
    <location>
        <begin position="265"/>
        <end position="276"/>
    </location>
</feature>
<dbReference type="EMBL" id="DYDO01000006">
    <property type="protein sequence ID" value="DBA23683.1"/>
    <property type="molecule type" value="Genomic_DNA"/>
</dbReference>
<feature type="compositionally biased region" description="Basic and acidic residues" evidence="4">
    <location>
        <begin position="420"/>
        <end position="453"/>
    </location>
</feature>
<feature type="region of interest" description="Disordered" evidence="4">
    <location>
        <begin position="1"/>
        <end position="453"/>
    </location>
</feature>
<feature type="compositionally biased region" description="Acidic residues" evidence="4">
    <location>
        <begin position="384"/>
        <end position="394"/>
    </location>
</feature>
<accession>A0AAV3AA14</accession>
<feature type="compositionally biased region" description="Basic and acidic residues" evidence="4">
    <location>
        <begin position="290"/>
        <end position="302"/>
    </location>
</feature>
<feature type="compositionally biased region" description="Pro residues" evidence="4">
    <location>
        <begin position="353"/>
        <end position="373"/>
    </location>
</feature>
<feature type="compositionally biased region" description="Polar residues" evidence="4">
    <location>
        <begin position="236"/>
        <end position="245"/>
    </location>
</feature>
<dbReference type="FunFam" id="2.30.30.40:FF:000133">
    <property type="entry name" value="FYN-binding protein-like isoform X2"/>
    <property type="match status" value="1"/>
</dbReference>
<dbReference type="Gene3D" id="2.30.30.40">
    <property type="entry name" value="SH3 Domains"/>
    <property type="match status" value="2"/>
</dbReference>
<feature type="compositionally biased region" description="Basic and acidic residues" evidence="4">
    <location>
        <begin position="204"/>
        <end position="214"/>
    </location>
</feature>
<dbReference type="InterPro" id="IPR043443">
    <property type="entry name" value="FYB1/2-like"/>
</dbReference>
<name>A0AAV3AA14_PYXAD</name>
<evidence type="ECO:0000256" key="1">
    <source>
        <dbReference type="ARBA" id="ARBA00022443"/>
    </source>
</evidence>
<dbReference type="GO" id="GO:0050852">
    <property type="term" value="P:T cell receptor signaling pathway"/>
    <property type="evidence" value="ECO:0007669"/>
    <property type="project" value="TreeGrafter"/>
</dbReference>
<evidence type="ECO:0000256" key="3">
    <source>
        <dbReference type="PROSITE-ProRule" id="PRU00192"/>
    </source>
</evidence>
<dbReference type="SMART" id="SM00326">
    <property type="entry name" value="SH3"/>
    <property type="match status" value="1"/>
</dbReference>
<dbReference type="GO" id="GO:0072659">
    <property type="term" value="P:protein localization to plasma membrane"/>
    <property type="evidence" value="ECO:0007669"/>
    <property type="project" value="TreeGrafter"/>
</dbReference>
<feature type="compositionally biased region" description="Acidic residues" evidence="4">
    <location>
        <begin position="406"/>
        <end position="419"/>
    </location>
</feature>